<evidence type="ECO:0000313" key="2">
    <source>
        <dbReference type="Proteomes" id="UP000095282"/>
    </source>
</evidence>
<dbReference type="eggNOG" id="ENOG502TKI0">
    <property type="taxonomic scope" value="Eukaryota"/>
</dbReference>
<organism evidence="2 3">
    <name type="scientific">Caenorhabditis tropicalis</name>
    <dbReference type="NCBI Taxonomy" id="1561998"/>
    <lineage>
        <taxon>Eukaryota</taxon>
        <taxon>Metazoa</taxon>
        <taxon>Ecdysozoa</taxon>
        <taxon>Nematoda</taxon>
        <taxon>Chromadorea</taxon>
        <taxon>Rhabditida</taxon>
        <taxon>Rhabditina</taxon>
        <taxon>Rhabditomorpha</taxon>
        <taxon>Rhabditoidea</taxon>
        <taxon>Rhabditidae</taxon>
        <taxon>Peloderinae</taxon>
        <taxon>Caenorhabditis</taxon>
    </lineage>
</organism>
<name>A0A1I7UTR8_9PELO</name>
<dbReference type="AlphaFoldDB" id="A0A1I7UTR8"/>
<dbReference type="PANTHER" id="PTHR21503:SF52">
    <property type="entry name" value="F-BOX DOMAIN-CONTAINING PROTEIN"/>
    <property type="match status" value="1"/>
</dbReference>
<dbReference type="Proteomes" id="UP000095282">
    <property type="component" value="Unplaced"/>
</dbReference>
<evidence type="ECO:0000259" key="1">
    <source>
        <dbReference type="Pfam" id="PF00646"/>
    </source>
</evidence>
<dbReference type="Pfam" id="PF00646">
    <property type="entry name" value="F-box"/>
    <property type="match status" value="1"/>
</dbReference>
<reference evidence="3" key="1">
    <citation type="submission" date="2016-11" db="UniProtKB">
        <authorList>
            <consortium name="WormBaseParasite"/>
        </authorList>
    </citation>
    <scope>IDENTIFICATION</scope>
</reference>
<proteinExistence type="predicted"/>
<feature type="domain" description="F-box" evidence="1">
    <location>
        <begin position="3"/>
        <end position="39"/>
    </location>
</feature>
<evidence type="ECO:0000313" key="3">
    <source>
        <dbReference type="WBParaSite" id="Csp11.Scaffold630.g19267.t1"/>
    </source>
</evidence>
<dbReference type="WBParaSite" id="Csp11.Scaffold630.g19267.t1">
    <property type="protein sequence ID" value="Csp11.Scaffold630.g19267.t1"/>
    <property type="gene ID" value="Csp11.Scaffold630.g19267"/>
</dbReference>
<dbReference type="PANTHER" id="PTHR21503">
    <property type="entry name" value="F-BOX-CONTAINING HYPOTHETICAL PROTEIN C.ELEGANS"/>
    <property type="match status" value="1"/>
</dbReference>
<accession>A0A1I7UTR8</accession>
<sequence>MDLLRLPYLPLIEVFKNMEFREKFLISFMSKRAKNTINITCVKPLFLFEFSDSLGIHCEQRPSKSEMTVSTEGDYLIGGEVMKLSLSSDAVLLRNQTVQNQLLLASYVLDTFRKSTVSVEFSDPTLPSSVLEFINMIHQRQLSIKSLDYKITEEFVSEILDKCTEVTDFISIHSVFPTGFVYTPPRPFKAKEFRVVHRTNWFDMESFMSCRCIKVYFGGKSRRTEQTYNSFFSKWMGSDIPLQKMLLSSDKDLENQMIMNALSNLGTKRRLEEGWIEIKREDGSELYIIKSIIGIEIHKKQSYLEKLKEIVERKNMARKMRLIRRTLNNQLARLRQFQNRQAN</sequence>
<keyword evidence="2" id="KW-1185">Reference proteome</keyword>
<dbReference type="InterPro" id="IPR001810">
    <property type="entry name" value="F-box_dom"/>
</dbReference>
<protein>
    <submittedName>
        <fullName evidence="3">F-box domain-containing protein</fullName>
    </submittedName>
</protein>